<protein>
    <submittedName>
        <fullName evidence="1">DNA sulfur modification protein DndB</fullName>
    </submittedName>
</protein>
<keyword evidence="2" id="KW-1185">Reference proteome</keyword>
<accession>A0A927E8E8</accession>
<dbReference type="EMBL" id="JACXWY010000005">
    <property type="protein sequence ID" value="MBD3846152.1"/>
    <property type="molecule type" value="Genomic_DNA"/>
</dbReference>
<gene>
    <name evidence="1" type="primary">dndB</name>
    <name evidence="1" type="ORF">IED13_10625</name>
</gene>
<dbReference type="NCBIfam" id="TIGR03233">
    <property type="entry name" value="DNA_S_dndB"/>
    <property type="match status" value="1"/>
</dbReference>
<comment type="caution">
    <text evidence="1">The sequence shown here is derived from an EMBL/GenBank/DDBJ whole genome shotgun (WGS) entry which is preliminary data.</text>
</comment>
<name>A0A927E8E8_9HYPH</name>
<dbReference type="AlphaFoldDB" id="A0A927E8E8"/>
<proteinExistence type="predicted"/>
<dbReference type="CDD" id="cd16412">
    <property type="entry name" value="dndB"/>
    <property type="match status" value="1"/>
</dbReference>
<reference evidence="1" key="1">
    <citation type="submission" date="2020-09" db="EMBL/GenBank/DDBJ databases">
        <title>Bosea spartocytisi sp. nov. a root nodule endophyte of Spartocytisus supranubius in the high mountain ecosystem fo the Teide National Park (Canary Islands, Spain).</title>
        <authorList>
            <person name="Pulido-Suarez L."/>
            <person name="Peix A."/>
            <person name="Igual J.M."/>
            <person name="Socas-Perez N."/>
            <person name="Velazquez E."/>
            <person name="Flores-Felix J.D."/>
            <person name="Leon-Barrios M."/>
        </authorList>
    </citation>
    <scope>NUCLEOTIDE SEQUENCE</scope>
    <source>
        <strain evidence="1">SSUT16</strain>
    </source>
</reference>
<dbReference type="Proteomes" id="UP000619295">
    <property type="component" value="Unassembled WGS sequence"/>
</dbReference>
<evidence type="ECO:0000313" key="1">
    <source>
        <dbReference type="EMBL" id="MBD3846152.1"/>
    </source>
</evidence>
<sequence>MKVSFPAMKGAIGQREYYSCMMKMSVVPKMFTFRDWAEFTPEEREQRILNEKRIPHMAKYILDNEEGYLFSSITASYKCDVNFKPIGGDGLGMLEMDFQDAEFVINDGQHRCAAIAKAIKENPQLGDETLSVLLFPYENRDRMQQMFSDLNRYGQNTSKSLNILYDKRDPMSRLTLDTIRLVDVFDGMVDRDAISIGIRSPKLFSLSSIYEANNELLKFRDIAGLSANDDEDNAPPSELAALSVTFWKAVADYMPSWRAVRDGGMKAMELRQESIASHATILRAIGSAGAELMKEYPNDWSQRLEKLTDIDWRKSNPEWEGVVVVAGSVASNRQARQATKAYVKRKLGLPLSDAEAKSLTTADDLIASKAVA</sequence>
<dbReference type="Pfam" id="PF14072">
    <property type="entry name" value="DndB"/>
    <property type="match status" value="1"/>
</dbReference>
<evidence type="ECO:0000313" key="2">
    <source>
        <dbReference type="Proteomes" id="UP000619295"/>
    </source>
</evidence>
<dbReference type="InterPro" id="IPR017601">
    <property type="entry name" value="DGQHR-contain_dom"/>
</dbReference>
<dbReference type="RefSeq" id="WP_191124153.1">
    <property type="nucleotide sequence ID" value="NZ_JACXWY010000005.1"/>
</dbReference>
<organism evidence="1 2">
    <name type="scientific">Bosea spartocytisi</name>
    <dbReference type="NCBI Taxonomy" id="2773451"/>
    <lineage>
        <taxon>Bacteria</taxon>
        <taxon>Pseudomonadati</taxon>
        <taxon>Pseudomonadota</taxon>
        <taxon>Alphaproteobacteria</taxon>
        <taxon>Hyphomicrobiales</taxon>
        <taxon>Boseaceae</taxon>
        <taxon>Bosea</taxon>
    </lineage>
</organism>
<dbReference type="InterPro" id="IPR017642">
    <property type="entry name" value="DNA_S_mod_DndB"/>
</dbReference>
<dbReference type="NCBIfam" id="TIGR03187">
    <property type="entry name" value="DGQHR"/>
    <property type="match status" value="1"/>
</dbReference>